<dbReference type="VEuPathDB" id="FungiDB:H310_13790"/>
<dbReference type="Proteomes" id="UP000285060">
    <property type="component" value="Unassembled WGS sequence"/>
</dbReference>
<organism evidence="1 2">
    <name type="scientific">Aphanomyces invadans</name>
    <dbReference type="NCBI Taxonomy" id="157072"/>
    <lineage>
        <taxon>Eukaryota</taxon>
        <taxon>Sar</taxon>
        <taxon>Stramenopiles</taxon>
        <taxon>Oomycota</taxon>
        <taxon>Saprolegniomycetes</taxon>
        <taxon>Saprolegniales</taxon>
        <taxon>Verrucalvaceae</taxon>
        <taxon>Aphanomyces</taxon>
    </lineage>
</organism>
<evidence type="ECO:0000313" key="2">
    <source>
        <dbReference type="Proteomes" id="UP000285060"/>
    </source>
</evidence>
<name>A0A418B1G7_9STRA</name>
<evidence type="ECO:0000313" key="1">
    <source>
        <dbReference type="EMBL" id="RHY31879.1"/>
    </source>
</evidence>
<comment type="caution">
    <text evidence="1">The sequence shown here is derived from an EMBL/GenBank/DDBJ whole genome shotgun (WGS) entry which is preliminary data.</text>
</comment>
<reference evidence="1 2" key="1">
    <citation type="submission" date="2018-08" db="EMBL/GenBank/DDBJ databases">
        <title>Aphanomyces genome sequencing and annotation.</title>
        <authorList>
            <person name="Minardi D."/>
            <person name="Oidtmann B."/>
            <person name="Van Der Giezen M."/>
            <person name="Studholme D.J."/>
        </authorList>
    </citation>
    <scope>NUCLEOTIDE SEQUENCE [LARGE SCALE GENOMIC DNA]</scope>
    <source>
        <strain evidence="1 2">NJM0002</strain>
    </source>
</reference>
<sequence>MYGHLVPDGVSAAIAFQGVIPGEEADGESDLNIKIAHGIALIRQLDAKLDDLDQVKLNKPTRTKQFMAAPAVPPKKTTSAQRIKDKVEAAKTLGDAPDFISRNKEMKEAGTSLTKSEATRVEALLGHGEAITDELAEAASNPFDVVHNDHVDRIEESLRRATTPVDGVMTFGSVASVVPLLAGMPSMAHLNATQRLAAIDCALLSFRDEDAIGDMASGVDDDAKSVRSEVSRSSSVWSRASTRTVSKRDIQSIAAQAKLEIPDAEKAPRDAINQVRRPFGQSWLGCVFAAVGHIVWHHD</sequence>
<dbReference type="EMBL" id="QUSY01000177">
    <property type="protein sequence ID" value="RHY31879.1"/>
    <property type="molecule type" value="Genomic_DNA"/>
</dbReference>
<protein>
    <submittedName>
        <fullName evidence="1">Uncharacterized protein</fullName>
    </submittedName>
</protein>
<gene>
    <name evidence="1" type="ORF">DYB32_003076</name>
</gene>
<accession>A0A418B1G7</accession>
<dbReference type="AlphaFoldDB" id="A0A418B1G7"/>
<keyword evidence="2" id="KW-1185">Reference proteome</keyword>
<proteinExistence type="predicted"/>